<dbReference type="PROSITE" id="PS00178">
    <property type="entry name" value="AA_TRNA_LIGASE_I"/>
    <property type="match status" value="1"/>
</dbReference>
<dbReference type="Gene3D" id="1.10.730.10">
    <property type="entry name" value="Isoleucyl-tRNA Synthetase, Domain 1"/>
    <property type="match status" value="1"/>
</dbReference>
<dbReference type="GO" id="GO:0006420">
    <property type="term" value="P:arginyl-tRNA aminoacylation"/>
    <property type="evidence" value="ECO:0007669"/>
    <property type="project" value="UniProtKB-UniRule"/>
</dbReference>
<keyword evidence="3 9" id="KW-0436">Ligase</keyword>
<protein>
    <recommendedName>
        <fullName evidence="9">Arginine--tRNA ligase</fullName>
        <ecNumber evidence="9">6.1.1.19</ecNumber>
    </recommendedName>
    <alternativeName>
        <fullName evidence="9">Arginyl-tRNA synthetase</fullName>
        <shortName evidence="9">ArgRS</shortName>
    </alternativeName>
</protein>
<comment type="similarity">
    <text evidence="1 9 10">Belongs to the class-I aminoacyl-tRNA synthetase family.</text>
</comment>
<evidence type="ECO:0000256" key="6">
    <source>
        <dbReference type="ARBA" id="ARBA00022917"/>
    </source>
</evidence>
<evidence type="ECO:0000256" key="4">
    <source>
        <dbReference type="ARBA" id="ARBA00022741"/>
    </source>
</evidence>
<dbReference type="GO" id="GO:0005737">
    <property type="term" value="C:cytoplasm"/>
    <property type="evidence" value="ECO:0007669"/>
    <property type="project" value="UniProtKB-SubCell"/>
</dbReference>
<dbReference type="CDD" id="cd00671">
    <property type="entry name" value="ArgRS_core"/>
    <property type="match status" value="1"/>
</dbReference>
<dbReference type="GO" id="GO:0004814">
    <property type="term" value="F:arginine-tRNA ligase activity"/>
    <property type="evidence" value="ECO:0007669"/>
    <property type="project" value="UniProtKB-UniRule"/>
</dbReference>
<name>A0A4Y6UA67_9PROT</name>
<evidence type="ECO:0000256" key="3">
    <source>
        <dbReference type="ARBA" id="ARBA00022598"/>
    </source>
</evidence>
<reference evidence="13 14" key="1">
    <citation type="submission" date="2019-03" db="EMBL/GenBank/DDBJ databases">
        <title>The complete genome sequence of Swingsia_sp. F3b2 LMG30590(T).</title>
        <authorList>
            <person name="Chua K.-O."/>
            <person name="Chan K.-G."/>
            <person name="See-Too W.-S."/>
        </authorList>
    </citation>
    <scope>NUCLEOTIDE SEQUENCE [LARGE SCALE GENOMIC DNA]</scope>
    <source>
        <strain evidence="13 14">F3b2</strain>
    </source>
</reference>
<dbReference type="InterPro" id="IPR009080">
    <property type="entry name" value="tRNAsynth_Ia_anticodon-bd"/>
</dbReference>
<dbReference type="InterPro" id="IPR014729">
    <property type="entry name" value="Rossmann-like_a/b/a_fold"/>
</dbReference>
<comment type="subcellular location">
    <subcellularLocation>
        <location evidence="9">Cytoplasm</location>
    </subcellularLocation>
</comment>
<dbReference type="Proteomes" id="UP000318709">
    <property type="component" value="Chromosome"/>
</dbReference>
<gene>
    <name evidence="9" type="primary">argS</name>
    <name evidence="13" type="ORF">E3E12_06225</name>
</gene>
<feature type="domain" description="Arginyl tRNA synthetase N-terminal" evidence="12">
    <location>
        <begin position="14"/>
        <end position="100"/>
    </location>
</feature>
<dbReference type="SUPFAM" id="SSF47323">
    <property type="entry name" value="Anticodon-binding domain of a subclass of class I aminoacyl-tRNA synthetases"/>
    <property type="match status" value="1"/>
</dbReference>
<dbReference type="SMART" id="SM00836">
    <property type="entry name" value="DALR_1"/>
    <property type="match status" value="1"/>
</dbReference>
<evidence type="ECO:0000259" key="11">
    <source>
        <dbReference type="SMART" id="SM00836"/>
    </source>
</evidence>
<dbReference type="EC" id="6.1.1.19" evidence="9"/>
<dbReference type="Gene3D" id="3.30.1360.70">
    <property type="entry name" value="Arginyl tRNA synthetase N-terminal domain"/>
    <property type="match status" value="1"/>
</dbReference>
<organism evidence="13 14">
    <name type="scientific">Formicincola oecophyllae</name>
    <dbReference type="NCBI Taxonomy" id="2558361"/>
    <lineage>
        <taxon>Bacteria</taxon>
        <taxon>Pseudomonadati</taxon>
        <taxon>Pseudomonadota</taxon>
        <taxon>Alphaproteobacteria</taxon>
        <taxon>Acetobacterales</taxon>
        <taxon>Acetobacteraceae</taxon>
        <taxon>Formicincola</taxon>
    </lineage>
</organism>
<dbReference type="OrthoDB" id="9803211at2"/>
<accession>A0A4Y6UA67</accession>
<keyword evidence="2 9" id="KW-0963">Cytoplasm</keyword>
<evidence type="ECO:0000313" key="13">
    <source>
        <dbReference type="EMBL" id="QDH13850.1"/>
    </source>
</evidence>
<dbReference type="PRINTS" id="PR01038">
    <property type="entry name" value="TRNASYNTHARG"/>
</dbReference>
<keyword evidence="14" id="KW-1185">Reference proteome</keyword>
<evidence type="ECO:0000256" key="2">
    <source>
        <dbReference type="ARBA" id="ARBA00022490"/>
    </source>
</evidence>
<comment type="catalytic activity">
    <reaction evidence="8 9">
        <text>tRNA(Arg) + L-arginine + ATP = L-arginyl-tRNA(Arg) + AMP + diphosphate</text>
        <dbReference type="Rhea" id="RHEA:20301"/>
        <dbReference type="Rhea" id="RHEA-COMP:9658"/>
        <dbReference type="Rhea" id="RHEA-COMP:9673"/>
        <dbReference type="ChEBI" id="CHEBI:30616"/>
        <dbReference type="ChEBI" id="CHEBI:32682"/>
        <dbReference type="ChEBI" id="CHEBI:33019"/>
        <dbReference type="ChEBI" id="CHEBI:78442"/>
        <dbReference type="ChEBI" id="CHEBI:78513"/>
        <dbReference type="ChEBI" id="CHEBI:456215"/>
        <dbReference type="EC" id="6.1.1.19"/>
    </reaction>
</comment>
<dbReference type="KEGG" id="swf:E3E12_06225"/>
<keyword evidence="5 9" id="KW-0067">ATP-binding</keyword>
<evidence type="ECO:0000256" key="9">
    <source>
        <dbReference type="HAMAP-Rule" id="MF_00123"/>
    </source>
</evidence>
<evidence type="ECO:0000256" key="7">
    <source>
        <dbReference type="ARBA" id="ARBA00023146"/>
    </source>
</evidence>
<evidence type="ECO:0000256" key="10">
    <source>
        <dbReference type="RuleBase" id="RU363038"/>
    </source>
</evidence>
<dbReference type="InterPro" id="IPR008909">
    <property type="entry name" value="DALR_anticod-bd"/>
</dbReference>
<dbReference type="RefSeq" id="WP_141443558.1">
    <property type="nucleotide sequence ID" value="NZ_CP038231.1"/>
</dbReference>
<dbReference type="InterPro" id="IPR036695">
    <property type="entry name" value="Arg-tRNA-synth_N_sf"/>
</dbReference>
<evidence type="ECO:0000256" key="1">
    <source>
        <dbReference type="ARBA" id="ARBA00005594"/>
    </source>
</evidence>
<feature type="domain" description="DALR anticodon binding" evidence="11">
    <location>
        <begin position="470"/>
        <end position="601"/>
    </location>
</feature>
<dbReference type="InterPro" id="IPR001412">
    <property type="entry name" value="aa-tRNA-synth_I_CS"/>
</dbReference>
<keyword evidence="7 9" id="KW-0030">Aminoacyl-tRNA synthetase</keyword>
<dbReference type="Pfam" id="PF05746">
    <property type="entry name" value="DALR_1"/>
    <property type="match status" value="1"/>
</dbReference>
<dbReference type="NCBIfam" id="TIGR00456">
    <property type="entry name" value="argS"/>
    <property type="match status" value="1"/>
</dbReference>
<dbReference type="InterPro" id="IPR035684">
    <property type="entry name" value="ArgRS_core"/>
</dbReference>
<sequence length="602" mass="65690">MTKTTNPQDNCLFKAMRGRVTEALRQVVPVLDDTVMERIEVTPTRDPSHGDMATNAALLSAKAARRKPRDIAEGLMAALAQDPWIERMEVAGPGFLNITLKPALWQGVAATVLRQGEGRFGRSAMGRGVRANVEYVSANPTGPMHVGHCRGAVVGDALAGLLEAAGYDVTREYYINDAGTQVRALTWAAYWRYLEAIGHPVEAEAFGALAPNGLQYQGDYLVPVGQALRERFGASLAGPDGAPAAPETWYDKVKPVVLDAMMAAIKRDLEDLGIKHDRFTSEAAMLEGGTVEEAIKRLEGKGLLYQGVLEPPKGKLPDDWEPRPQTLFRATDFGDDVDRALRKADGTNTYFANDVGYHADKASRSDLLIDVLGADHGGYVSRMRAAVKALSEGKTGFEVVLCQIVRVMKDGQPMRMSKRAGTFVTLRDLLEEVGRDAVRFTMLTRKADAQMDFDLDAVVAQSRDNPVFYVNYAHARCRSVMRTAAERLGAEAVTDQALAEADLSLLKAPEELALLRRLAAWPRQVEAAATAREPHRLATYCVDLASDFHVLWNKGREDTALRFIQEDDQAATKAHLALVEATAVGLRAALGVLGVKPAEELR</sequence>
<dbReference type="GO" id="GO:0005524">
    <property type="term" value="F:ATP binding"/>
    <property type="evidence" value="ECO:0007669"/>
    <property type="project" value="UniProtKB-UniRule"/>
</dbReference>
<dbReference type="SMART" id="SM01016">
    <property type="entry name" value="Arg_tRNA_synt_N"/>
    <property type="match status" value="1"/>
</dbReference>
<dbReference type="SUPFAM" id="SSF52374">
    <property type="entry name" value="Nucleotidylyl transferase"/>
    <property type="match status" value="1"/>
</dbReference>
<evidence type="ECO:0000256" key="5">
    <source>
        <dbReference type="ARBA" id="ARBA00022840"/>
    </source>
</evidence>
<feature type="short sequence motif" description="'HIGH' region" evidence="9">
    <location>
        <begin position="138"/>
        <end position="148"/>
    </location>
</feature>
<keyword evidence="6 9" id="KW-0648">Protein biosynthesis</keyword>
<proteinExistence type="inferred from homology"/>
<dbReference type="InterPro" id="IPR005148">
    <property type="entry name" value="Arg-tRNA-synth_N"/>
</dbReference>
<evidence type="ECO:0000256" key="8">
    <source>
        <dbReference type="ARBA" id="ARBA00049339"/>
    </source>
</evidence>
<comment type="subunit">
    <text evidence="9">Monomer.</text>
</comment>
<evidence type="ECO:0000313" key="14">
    <source>
        <dbReference type="Proteomes" id="UP000318709"/>
    </source>
</evidence>
<dbReference type="AlphaFoldDB" id="A0A4Y6UA67"/>
<keyword evidence="4 9" id="KW-0547">Nucleotide-binding</keyword>
<dbReference type="Pfam" id="PF00750">
    <property type="entry name" value="tRNA-synt_1d"/>
    <property type="match status" value="1"/>
</dbReference>
<dbReference type="PANTHER" id="PTHR11956:SF5">
    <property type="entry name" value="ARGININE--TRNA LIGASE, CYTOPLASMIC"/>
    <property type="match status" value="1"/>
</dbReference>
<dbReference type="SUPFAM" id="SSF55190">
    <property type="entry name" value="Arginyl-tRNA synthetase (ArgRS), N-terminal 'additional' domain"/>
    <property type="match status" value="1"/>
</dbReference>
<dbReference type="EMBL" id="CP038231">
    <property type="protein sequence ID" value="QDH13850.1"/>
    <property type="molecule type" value="Genomic_DNA"/>
</dbReference>
<dbReference type="HAMAP" id="MF_00123">
    <property type="entry name" value="Arg_tRNA_synth"/>
    <property type="match status" value="1"/>
</dbReference>
<dbReference type="InterPro" id="IPR001278">
    <property type="entry name" value="Arg-tRNA-ligase"/>
</dbReference>
<evidence type="ECO:0000259" key="12">
    <source>
        <dbReference type="SMART" id="SM01016"/>
    </source>
</evidence>
<dbReference type="Pfam" id="PF03485">
    <property type="entry name" value="Arg_tRNA_synt_N"/>
    <property type="match status" value="1"/>
</dbReference>
<dbReference type="PANTHER" id="PTHR11956">
    <property type="entry name" value="ARGINYL-TRNA SYNTHETASE"/>
    <property type="match status" value="1"/>
</dbReference>
<dbReference type="Gene3D" id="3.40.50.620">
    <property type="entry name" value="HUPs"/>
    <property type="match status" value="1"/>
</dbReference>